<sequence>MCIQEGNPILGDHIPITQLADPTRFLGRITQSILGTAIVSLRVLAVGVLLQLFLLVVLVVENASTQADASAATLSESASGISCEQDPTTTSISLLYFNTNQETVVQVSVRKHDDVYQTNDAPSNERIKQESEDDNPPSLHDDDKQLSLSPSLPETEYQANLLAAAEDSRYLFEEYYKRTHGDSKNEADDAADTYWRWDVERQQWFHTDTGTQSVVWFMG</sequence>
<keyword evidence="2" id="KW-0812">Transmembrane</keyword>
<evidence type="ECO:0000313" key="3">
    <source>
        <dbReference type="EMBL" id="TGJ86604.1"/>
    </source>
</evidence>
<reference evidence="3 4" key="1">
    <citation type="submission" date="2019-03" db="EMBL/GenBank/DDBJ databases">
        <title>Draft genome sequence of Xylaria hypoxylon DSM 108379, a ubiquitous saprotrophic-parasitic fungi on hardwood.</title>
        <authorList>
            <person name="Buettner E."/>
            <person name="Leonhardt S."/>
            <person name="Gebauer A.M."/>
            <person name="Liers C."/>
            <person name="Hofrichter M."/>
            <person name="Kellner H."/>
        </authorList>
    </citation>
    <scope>NUCLEOTIDE SEQUENCE [LARGE SCALE GENOMIC DNA]</scope>
    <source>
        <strain evidence="3 4">DSM 108379</strain>
    </source>
</reference>
<evidence type="ECO:0000313" key="4">
    <source>
        <dbReference type="Proteomes" id="UP000297716"/>
    </source>
</evidence>
<dbReference type="AlphaFoldDB" id="A0A4Z0YRJ6"/>
<keyword evidence="2" id="KW-0472">Membrane</keyword>
<dbReference type="EMBL" id="SKBN01000025">
    <property type="protein sequence ID" value="TGJ86604.1"/>
    <property type="molecule type" value="Genomic_DNA"/>
</dbReference>
<evidence type="ECO:0000256" key="2">
    <source>
        <dbReference type="SAM" id="Phobius"/>
    </source>
</evidence>
<dbReference type="Proteomes" id="UP000297716">
    <property type="component" value="Unassembled WGS sequence"/>
</dbReference>
<comment type="caution">
    <text evidence="3">The sequence shown here is derived from an EMBL/GenBank/DDBJ whole genome shotgun (WGS) entry which is preliminary data.</text>
</comment>
<protein>
    <submittedName>
        <fullName evidence="3">Uncharacterized protein</fullName>
    </submittedName>
</protein>
<gene>
    <name evidence="3" type="ORF">E0Z10_g2151</name>
</gene>
<proteinExistence type="predicted"/>
<feature type="transmembrane region" description="Helical" evidence="2">
    <location>
        <begin position="33"/>
        <end position="60"/>
    </location>
</feature>
<name>A0A4Z0YRJ6_9PEZI</name>
<evidence type="ECO:0000256" key="1">
    <source>
        <dbReference type="SAM" id="MobiDB-lite"/>
    </source>
</evidence>
<keyword evidence="2" id="KW-1133">Transmembrane helix</keyword>
<accession>A0A4Z0YRJ6</accession>
<keyword evidence="4" id="KW-1185">Reference proteome</keyword>
<feature type="region of interest" description="Disordered" evidence="1">
    <location>
        <begin position="114"/>
        <end position="151"/>
    </location>
</feature>
<organism evidence="3 4">
    <name type="scientific">Xylaria hypoxylon</name>
    <dbReference type="NCBI Taxonomy" id="37992"/>
    <lineage>
        <taxon>Eukaryota</taxon>
        <taxon>Fungi</taxon>
        <taxon>Dikarya</taxon>
        <taxon>Ascomycota</taxon>
        <taxon>Pezizomycotina</taxon>
        <taxon>Sordariomycetes</taxon>
        <taxon>Xylariomycetidae</taxon>
        <taxon>Xylariales</taxon>
        <taxon>Xylariaceae</taxon>
        <taxon>Xylaria</taxon>
    </lineage>
</organism>
<dbReference type="OrthoDB" id="4724997at2759"/>